<dbReference type="SFLD" id="SFLDG01018">
    <property type="entry name" value="Squalene/Phytoene_Synthase_Lik"/>
    <property type="match status" value="1"/>
</dbReference>
<gene>
    <name evidence="5" type="ORF">BBI08_10750</name>
</gene>
<evidence type="ECO:0000256" key="4">
    <source>
        <dbReference type="SAM" id="Phobius"/>
    </source>
</evidence>
<dbReference type="SFLD" id="SFLDS00005">
    <property type="entry name" value="Isoprenoid_Synthase_Type_I"/>
    <property type="match status" value="1"/>
</dbReference>
<evidence type="ECO:0000256" key="1">
    <source>
        <dbReference type="ARBA" id="ARBA00004829"/>
    </source>
</evidence>
<evidence type="ECO:0000313" key="6">
    <source>
        <dbReference type="Proteomes" id="UP000092687"/>
    </source>
</evidence>
<dbReference type="GO" id="GO:0004311">
    <property type="term" value="F:geranylgeranyl diphosphate synthase activity"/>
    <property type="evidence" value="ECO:0007669"/>
    <property type="project" value="InterPro"/>
</dbReference>
<dbReference type="Pfam" id="PF00494">
    <property type="entry name" value="SQS_PSY"/>
    <property type="match status" value="1"/>
</dbReference>
<organism evidence="5 6">
    <name type="scientific">Planococcus halocryophilus</name>
    <dbReference type="NCBI Taxonomy" id="1215089"/>
    <lineage>
        <taxon>Bacteria</taxon>
        <taxon>Bacillati</taxon>
        <taxon>Bacillota</taxon>
        <taxon>Bacilli</taxon>
        <taxon>Bacillales</taxon>
        <taxon>Caryophanaceae</taxon>
        <taxon>Planococcus</taxon>
    </lineage>
</organism>
<evidence type="ECO:0000256" key="3">
    <source>
        <dbReference type="ARBA" id="ARBA00022746"/>
    </source>
</evidence>
<dbReference type="GO" id="GO:0051996">
    <property type="term" value="F:squalene synthase [NAD(P)H] activity"/>
    <property type="evidence" value="ECO:0007669"/>
    <property type="project" value="InterPro"/>
</dbReference>
<dbReference type="Proteomes" id="UP000092687">
    <property type="component" value="Chromosome"/>
</dbReference>
<dbReference type="PROSITE" id="PS01044">
    <property type="entry name" value="SQUALEN_PHYTOEN_SYN_1"/>
    <property type="match status" value="1"/>
</dbReference>
<comment type="pathway">
    <text evidence="1">Carotenoid biosynthesis.</text>
</comment>
<reference evidence="6" key="1">
    <citation type="submission" date="2016-07" db="EMBL/GenBank/DDBJ databases">
        <authorList>
            <person name="See-Too W.S."/>
        </authorList>
    </citation>
    <scope>NUCLEOTIDE SEQUENCE [LARGE SCALE GENOMIC DNA]</scope>
    <source>
        <strain evidence="6">DSM 24743</strain>
    </source>
</reference>
<protein>
    <submittedName>
        <fullName evidence="5">Phytoene synthase</fullName>
    </submittedName>
</protein>
<proteinExistence type="predicted"/>
<keyword evidence="4" id="KW-0472">Membrane</keyword>
<name>A0A1C7DS75_9BACL</name>
<dbReference type="SUPFAM" id="SSF48576">
    <property type="entry name" value="Terpenoid synthases"/>
    <property type="match status" value="1"/>
</dbReference>
<dbReference type="GO" id="GO:0016117">
    <property type="term" value="P:carotenoid biosynthetic process"/>
    <property type="evidence" value="ECO:0007669"/>
    <property type="project" value="UniProtKB-KW"/>
</dbReference>
<keyword evidence="4" id="KW-1133">Transmembrane helix</keyword>
<evidence type="ECO:0000313" key="5">
    <source>
        <dbReference type="EMBL" id="ANU14315.1"/>
    </source>
</evidence>
<dbReference type="InterPro" id="IPR033904">
    <property type="entry name" value="Trans_IPPS_HH"/>
</dbReference>
<keyword evidence="2" id="KW-0808">Transferase</keyword>
<reference evidence="6" key="2">
    <citation type="submission" date="2016-10" db="EMBL/GenBank/DDBJ databases">
        <authorList>
            <person name="See-Too W.S."/>
        </authorList>
    </citation>
    <scope>NUCLEOTIDE SEQUENCE [LARGE SCALE GENOMIC DNA]</scope>
    <source>
        <strain evidence="6">DSM 24743</strain>
    </source>
</reference>
<evidence type="ECO:0000256" key="2">
    <source>
        <dbReference type="ARBA" id="ARBA00022679"/>
    </source>
</evidence>
<dbReference type="InterPro" id="IPR008949">
    <property type="entry name" value="Isoprenoid_synthase_dom_sf"/>
</dbReference>
<keyword evidence="3" id="KW-0125">Carotenoid biosynthesis</keyword>
<feature type="transmembrane region" description="Helical" evidence="4">
    <location>
        <begin position="125"/>
        <end position="142"/>
    </location>
</feature>
<keyword evidence="4" id="KW-0812">Transmembrane</keyword>
<dbReference type="PROSITE" id="PS01045">
    <property type="entry name" value="SQUALEN_PHYTOEN_SYN_2"/>
    <property type="match status" value="1"/>
</dbReference>
<accession>A0A1C7DS75</accession>
<sequence length="277" mass="31903">MMNLKDSYTSCEKVIAMHSKSFYKAFSLLPKEKRKAVWAVYAFCRTVDDIVDEGKNSTEELAQFKQDFQRFLTGIYDDENPMWVALADVFDNYEMDIEAFSGLITGQEMDLTINRYRTMEELLNYSYYVASTVGLMLLPILAPGKTAILKEGAISLGYAMQITNILRDIGEDLEMGRIYLPEEIMEKYELHEDELRAGIVSPQFIAVWEDLADKAECHYKKAFETIHEYPLSSRVPVKGAALVYREILVTIRSKEYNVFREKHFVPDESKQAILACL</sequence>
<dbReference type="STRING" id="1215089.BBI08_10750"/>
<dbReference type="SFLD" id="SFLDG01212">
    <property type="entry name" value="Phytoene_synthase_like"/>
    <property type="match status" value="1"/>
</dbReference>
<dbReference type="InterPro" id="IPR019845">
    <property type="entry name" value="Squalene/phytoene_synthase_CS"/>
</dbReference>
<dbReference type="PANTHER" id="PTHR31480">
    <property type="entry name" value="BIFUNCTIONAL LYCOPENE CYCLASE/PHYTOENE SYNTHASE"/>
    <property type="match status" value="1"/>
</dbReference>
<dbReference type="InterPro" id="IPR044843">
    <property type="entry name" value="Trans_IPPS_bact-type"/>
</dbReference>
<dbReference type="Gene3D" id="1.10.600.10">
    <property type="entry name" value="Farnesyl Diphosphate Synthase"/>
    <property type="match status" value="1"/>
</dbReference>
<dbReference type="KEGG" id="phc:BBI08_10750"/>
<dbReference type="EMBL" id="CP016537">
    <property type="protein sequence ID" value="ANU14315.1"/>
    <property type="molecule type" value="Genomic_DNA"/>
</dbReference>
<dbReference type="CDD" id="cd00683">
    <property type="entry name" value="Trans_IPPS_HH"/>
    <property type="match status" value="1"/>
</dbReference>
<keyword evidence="6" id="KW-1185">Reference proteome</keyword>
<dbReference type="InterPro" id="IPR002060">
    <property type="entry name" value="Squ/phyt_synthse"/>
</dbReference>
<dbReference type="AlphaFoldDB" id="A0A1C7DS75"/>